<organism evidence="1 2">
    <name type="scientific">Variovorax boronicumulans</name>
    <dbReference type="NCBI Taxonomy" id="436515"/>
    <lineage>
        <taxon>Bacteria</taxon>
        <taxon>Pseudomonadati</taxon>
        <taxon>Pseudomonadota</taxon>
        <taxon>Betaproteobacteria</taxon>
        <taxon>Burkholderiales</taxon>
        <taxon>Comamonadaceae</taxon>
        <taxon>Variovorax</taxon>
    </lineage>
</organism>
<accession>A0AAW8D949</accession>
<protein>
    <submittedName>
        <fullName evidence="1">Uncharacterized protein</fullName>
    </submittedName>
</protein>
<sequence length="64" mass="7026">MTRPRAVRTALNVGRMNETAWQAVPVSHTKAVPSVALKKQAVRKHGISCLNHALWLAGRGKKKV</sequence>
<name>A0AAW8D949_9BURK</name>
<evidence type="ECO:0000313" key="1">
    <source>
        <dbReference type="EMBL" id="MDP9896311.1"/>
    </source>
</evidence>
<dbReference type="EMBL" id="JAUSRD010000017">
    <property type="protein sequence ID" value="MDP9896311.1"/>
    <property type="molecule type" value="Genomic_DNA"/>
</dbReference>
<dbReference type="Proteomes" id="UP001242045">
    <property type="component" value="Unassembled WGS sequence"/>
</dbReference>
<reference evidence="1" key="1">
    <citation type="submission" date="2023-07" db="EMBL/GenBank/DDBJ databases">
        <title>Sorghum-associated microbial communities from plants grown in Nebraska, USA.</title>
        <authorList>
            <person name="Schachtman D."/>
        </authorList>
    </citation>
    <scope>NUCLEOTIDE SEQUENCE</scope>
    <source>
        <strain evidence="1">DS3754</strain>
    </source>
</reference>
<dbReference type="AlphaFoldDB" id="A0AAW8D949"/>
<proteinExistence type="predicted"/>
<evidence type="ECO:0000313" key="2">
    <source>
        <dbReference type="Proteomes" id="UP001242045"/>
    </source>
</evidence>
<gene>
    <name evidence="1" type="ORF">J2W31_005446</name>
</gene>
<comment type="caution">
    <text evidence="1">The sequence shown here is derived from an EMBL/GenBank/DDBJ whole genome shotgun (WGS) entry which is preliminary data.</text>
</comment>